<comment type="subcellular location">
    <subcellularLocation>
        <location evidence="1">Cell membrane</location>
        <topology evidence="1">Single-pass membrane protein</topology>
    </subcellularLocation>
</comment>
<evidence type="ECO:0000259" key="7">
    <source>
        <dbReference type="Pfam" id="PF04024"/>
    </source>
</evidence>
<evidence type="ECO:0000256" key="5">
    <source>
        <dbReference type="ARBA" id="ARBA00023136"/>
    </source>
</evidence>
<evidence type="ECO:0000256" key="4">
    <source>
        <dbReference type="ARBA" id="ARBA00022989"/>
    </source>
</evidence>
<evidence type="ECO:0000256" key="3">
    <source>
        <dbReference type="ARBA" id="ARBA00022692"/>
    </source>
</evidence>
<sequence length="64" mass="6964">MDFKKLYRSRKHCLLCGVCGGIGEYAGVDPVLIRLIFLCLCLAGGGGLLLYLLAVLIIPKKPQE</sequence>
<evidence type="ECO:0000256" key="2">
    <source>
        <dbReference type="ARBA" id="ARBA00022475"/>
    </source>
</evidence>
<keyword evidence="4 6" id="KW-1133">Transmembrane helix</keyword>
<keyword evidence="2" id="KW-1003">Cell membrane</keyword>
<protein>
    <submittedName>
        <fullName evidence="8">PspC domain-containing protein</fullName>
    </submittedName>
</protein>
<accession>A0A9D2IH21</accession>
<evidence type="ECO:0000313" key="9">
    <source>
        <dbReference type="Proteomes" id="UP000824024"/>
    </source>
</evidence>
<name>A0A9D2IH21_9FIRM</name>
<feature type="transmembrane region" description="Helical" evidence="6">
    <location>
        <begin position="34"/>
        <end position="58"/>
    </location>
</feature>
<dbReference type="Pfam" id="PF04024">
    <property type="entry name" value="PspC"/>
    <property type="match status" value="1"/>
</dbReference>
<dbReference type="PANTHER" id="PTHR33885">
    <property type="entry name" value="PHAGE SHOCK PROTEIN C"/>
    <property type="match status" value="1"/>
</dbReference>
<keyword evidence="5 6" id="KW-0472">Membrane</keyword>
<evidence type="ECO:0000313" key="8">
    <source>
        <dbReference type="EMBL" id="HIZ08306.1"/>
    </source>
</evidence>
<dbReference type="InterPro" id="IPR052027">
    <property type="entry name" value="PspC"/>
</dbReference>
<feature type="domain" description="Phage shock protein PspC N-terminal" evidence="7">
    <location>
        <begin position="4"/>
        <end position="61"/>
    </location>
</feature>
<evidence type="ECO:0000256" key="1">
    <source>
        <dbReference type="ARBA" id="ARBA00004162"/>
    </source>
</evidence>
<dbReference type="EMBL" id="DXCH01000278">
    <property type="protein sequence ID" value="HIZ08306.1"/>
    <property type="molecule type" value="Genomic_DNA"/>
</dbReference>
<dbReference type="Proteomes" id="UP000824024">
    <property type="component" value="Unassembled WGS sequence"/>
</dbReference>
<gene>
    <name evidence="8" type="ORF">IAA08_10290</name>
</gene>
<reference evidence="8" key="2">
    <citation type="submission" date="2021-04" db="EMBL/GenBank/DDBJ databases">
        <authorList>
            <person name="Gilroy R."/>
        </authorList>
    </citation>
    <scope>NUCLEOTIDE SEQUENCE</scope>
    <source>
        <strain evidence="8">CHK192-9172</strain>
    </source>
</reference>
<reference evidence="8" key="1">
    <citation type="journal article" date="2021" name="PeerJ">
        <title>Extensive microbial diversity within the chicken gut microbiome revealed by metagenomics and culture.</title>
        <authorList>
            <person name="Gilroy R."/>
            <person name="Ravi A."/>
            <person name="Getino M."/>
            <person name="Pursley I."/>
            <person name="Horton D.L."/>
            <person name="Alikhan N.F."/>
            <person name="Baker D."/>
            <person name="Gharbi K."/>
            <person name="Hall N."/>
            <person name="Watson M."/>
            <person name="Adriaenssens E.M."/>
            <person name="Foster-Nyarko E."/>
            <person name="Jarju S."/>
            <person name="Secka A."/>
            <person name="Antonio M."/>
            <person name="Oren A."/>
            <person name="Chaudhuri R.R."/>
            <person name="La Ragione R."/>
            <person name="Hildebrand F."/>
            <person name="Pallen M.J."/>
        </authorList>
    </citation>
    <scope>NUCLEOTIDE SEQUENCE</scope>
    <source>
        <strain evidence="8">CHK192-9172</strain>
    </source>
</reference>
<dbReference type="PANTHER" id="PTHR33885:SF3">
    <property type="entry name" value="PHAGE SHOCK PROTEIN C"/>
    <property type="match status" value="1"/>
</dbReference>
<proteinExistence type="predicted"/>
<dbReference type="AlphaFoldDB" id="A0A9D2IH21"/>
<dbReference type="GO" id="GO:0005886">
    <property type="term" value="C:plasma membrane"/>
    <property type="evidence" value="ECO:0007669"/>
    <property type="project" value="UniProtKB-SubCell"/>
</dbReference>
<organism evidence="8 9">
    <name type="scientific">Candidatus Eubacterium avistercoris</name>
    <dbReference type="NCBI Taxonomy" id="2838567"/>
    <lineage>
        <taxon>Bacteria</taxon>
        <taxon>Bacillati</taxon>
        <taxon>Bacillota</taxon>
        <taxon>Clostridia</taxon>
        <taxon>Eubacteriales</taxon>
        <taxon>Eubacteriaceae</taxon>
        <taxon>Eubacterium</taxon>
    </lineage>
</organism>
<keyword evidence="3 6" id="KW-0812">Transmembrane</keyword>
<comment type="caution">
    <text evidence="8">The sequence shown here is derived from an EMBL/GenBank/DDBJ whole genome shotgun (WGS) entry which is preliminary data.</text>
</comment>
<evidence type="ECO:0000256" key="6">
    <source>
        <dbReference type="SAM" id="Phobius"/>
    </source>
</evidence>
<dbReference type="InterPro" id="IPR007168">
    <property type="entry name" value="Phageshock_PspC_N"/>
</dbReference>